<proteinExistence type="predicted"/>
<keyword evidence="6" id="KW-0675">Receptor</keyword>
<comment type="subcellular location">
    <subcellularLocation>
        <location evidence="1">Cell membrane</location>
        <topology evidence="1">Multi-pass membrane protein</topology>
    </subcellularLocation>
</comment>
<organism evidence="11">
    <name type="scientific">Spodoptera frugiperda</name>
    <name type="common">Fall armyworm</name>
    <dbReference type="NCBI Taxonomy" id="7108"/>
    <lineage>
        <taxon>Eukaryota</taxon>
        <taxon>Metazoa</taxon>
        <taxon>Ecdysozoa</taxon>
        <taxon>Arthropoda</taxon>
        <taxon>Hexapoda</taxon>
        <taxon>Insecta</taxon>
        <taxon>Pterygota</taxon>
        <taxon>Neoptera</taxon>
        <taxon>Endopterygota</taxon>
        <taxon>Lepidoptera</taxon>
        <taxon>Glossata</taxon>
        <taxon>Ditrysia</taxon>
        <taxon>Noctuoidea</taxon>
        <taxon>Noctuidae</taxon>
        <taxon>Amphipyrinae</taxon>
        <taxon>Spodoptera</taxon>
    </lineage>
</organism>
<accession>A0A2H1VMG9</accession>
<dbReference type="GO" id="GO:0005886">
    <property type="term" value="C:plasma membrane"/>
    <property type="evidence" value="ECO:0007669"/>
    <property type="project" value="UniProtKB-SubCell"/>
</dbReference>
<keyword evidence="5 8" id="KW-0472">Membrane</keyword>
<keyword evidence="9" id="KW-0732">Signal</keyword>
<feature type="transmembrane region" description="Helical" evidence="8">
    <location>
        <begin position="328"/>
        <end position="349"/>
    </location>
</feature>
<evidence type="ECO:0000256" key="5">
    <source>
        <dbReference type="ARBA" id="ARBA00023136"/>
    </source>
</evidence>
<evidence type="ECO:0000256" key="3">
    <source>
        <dbReference type="ARBA" id="ARBA00022692"/>
    </source>
</evidence>
<evidence type="ECO:0000256" key="6">
    <source>
        <dbReference type="ARBA" id="ARBA00023170"/>
    </source>
</evidence>
<dbReference type="EMBL" id="ODYU01003362">
    <property type="protein sequence ID" value="SOQ42029.1"/>
    <property type="molecule type" value="Genomic_DNA"/>
</dbReference>
<dbReference type="PANTHER" id="PTHR42643:SF30">
    <property type="entry name" value="IONOTROPIC RECEPTOR 40A-RELATED"/>
    <property type="match status" value="1"/>
</dbReference>
<keyword evidence="7" id="KW-0325">Glycoprotein</keyword>
<feature type="transmembrane region" description="Helical" evidence="8">
    <location>
        <begin position="561"/>
        <end position="582"/>
    </location>
</feature>
<evidence type="ECO:0000256" key="1">
    <source>
        <dbReference type="ARBA" id="ARBA00004651"/>
    </source>
</evidence>
<sequence>MLVVYFIFSLFYFNSQSENNFHIKIKTLNSNLSECISFIAGKYFSDKIITFVDMSSGDGNILQTIHSSAVTSIVFKDTATQSSFRHQAYLINAKTAREFTEYFQNLLEDPGWNPTARFLIIISLLKEEDLKKIFNVLLKTHVINVLVVNGTDDAHLYTYNPYDNFACGKYYKDIISYGVCLQATNNLYPNKLVTGLRNCTLLATVSHRIPFSIDPSKISVDERLKLGIEQNLFQILAKTEHFQVQYSYKYDNSKFSTINSNMKVTGPMAKLQNNETDVIFGSTLLTSSRADAFTYLHGYLDFEDELRFFVKRASQEPTWKYVYLEFSPTVWCMLLLVFLLYSTLVILLLRAEDRTDVMLNLFGNLLSHSLRMPNRVYVKCILIMWVYFSNVMNNIYQSSLVSMTGNPVKEHQITNEQELAEYNLKLCIFPGMVGYINDEEKASYSKDYITCPDPIQTLLKVADSKKLFTLSQQSVYVFNKKHYFDEYGNPTLFYFDKPYGKFIFSMFFFKGFPLTDRMQVNTIRLKDSGLVQKSLRDYLRIQEIQYKFHDKPFEARLVIPWFIYIAGFITAVIAFIFEICFIRCKQYFCKILSKM</sequence>
<name>A0A2H1VMG9_SPOFR</name>
<dbReference type="InterPro" id="IPR056198">
    <property type="entry name" value="LBD_receptor"/>
</dbReference>
<evidence type="ECO:0000256" key="2">
    <source>
        <dbReference type="ARBA" id="ARBA00022475"/>
    </source>
</evidence>
<feature type="chain" id="PRO_5013816573" evidence="9">
    <location>
        <begin position="18"/>
        <end position="595"/>
    </location>
</feature>
<evidence type="ECO:0000256" key="7">
    <source>
        <dbReference type="ARBA" id="ARBA00023180"/>
    </source>
</evidence>
<keyword evidence="4 8" id="KW-1133">Transmembrane helix</keyword>
<evidence type="ECO:0000256" key="4">
    <source>
        <dbReference type="ARBA" id="ARBA00022989"/>
    </source>
</evidence>
<keyword evidence="3 8" id="KW-0812">Transmembrane</keyword>
<feature type="signal peptide" evidence="9">
    <location>
        <begin position="1"/>
        <end position="17"/>
    </location>
</feature>
<feature type="transmembrane region" description="Helical" evidence="8">
    <location>
        <begin position="376"/>
        <end position="396"/>
    </location>
</feature>
<dbReference type="Gene3D" id="3.40.190.10">
    <property type="entry name" value="Periplasmic binding protein-like II"/>
    <property type="match status" value="1"/>
</dbReference>
<dbReference type="SUPFAM" id="SSF53850">
    <property type="entry name" value="Periplasmic binding protein-like II"/>
    <property type="match status" value="1"/>
</dbReference>
<protein>
    <submittedName>
        <fullName evidence="11">SFRICE003513.2</fullName>
    </submittedName>
</protein>
<dbReference type="Pfam" id="PF24061">
    <property type="entry name" value="LBD_receptor"/>
    <property type="match status" value="1"/>
</dbReference>
<reference evidence="11" key="1">
    <citation type="submission" date="2016-07" db="EMBL/GenBank/DDBJ databases">
        <authorList>
            <person name="Bretaudeau A."/>
        </authorList>
    </citation>
    <scope>NUCLEOTIDE SEQUENCE</scope>
    <source>
        <strain evidence="11">Rice</strain>
        <tissue evidence="11">Whole body</tissue>
    </source>
</reference>
<gene>
    <name evidence="11" type="primary">SFRICE003513.2</name>
    <name evidence="11" type="ORF">SFRICE_003513.2</name>
</gene>
<evidence type="ECO:0000256" key="9">
    <source>
        <dbReference type="SAM" id="SignalP"/>
    </source>
</evidence>
<evidence type="ECO:0000256" key="8">
    <source>
        <dbReference type="SAM" id="Phobius"/>
    </source>
</evidence>
<evidence type="ECO:0000259" key="10">
    <source>
        <dbReference type="Pfam" id="PF24061"/>
    </source>
</evidence>
<evidence type="ECO:0000313" key="11">
    <source>
        <dbReference type="EMBL" id="SOQ42029.1"/>
    </source>
</evidence>
<dbReference type="InterPro" id="IPR052192">
    <property type="entry name" value="Insect_Ionotropic_Sensory_Rcpt"/>
</dbReference>
<feature type="domain" description="Putative ionotropic receptor ligand binding" evidence="10">
    <location>
        <begin position="112"/>
        <end position="170"/>
    </location>
</feature>
<keyword evidence="2" id="KW-1003">Cell membrane</keyword>
<dbReference type="AlphaFoldDB" id="A0A2H1VMG9"/>
<dbReference type="PANTHER" id="PTHR42643">
    <property type="entry name" value="IONOTROPIC RECEPTOR 20A-RELATED"/>
    <property type="match status" value="1"/>
</dbReference>